<evidence type="ECO:0000256" key="4">
    <source>
        <dbReference type="ARBA" id="ARBA00023136"/>
    </source>
</evidence>
<evidence type="ECO:0000313" key="6">
    <source>
        <dbReference type="EMBL" id="SDF44620.1"/>
    </source>
</evidence>
<comment type="subcellular location">
    <subcellularLocation>
        <location evidence="1">Membrane</location>
    </subcellularLocation>
</comment>
<keyword evidence="3 5" id="KW-1133">Transmembrane helix</keyword>
<evidence type="ECO:0000256" key="5">
    <source>
        <dbReference type="SAM" id="Phobius"/>
    </source>
</evidence>
<comment type="caution">
    <text evidence="6">The sequence shown here is derived from an EMBL/GenBank/DDBJ whole genome shotgun (WGS) entry which is preliminary data.</text>
</comment>
<dbReference type="AlphaFoldDB" id="A0A8G2BI60"/>
<organism evidence="6 7">
    <name type="scientific">Thalassobaculum litoreum DSM 18839</name>
    <dbReference type="NCBI Taxonomy" id="1123362"/>
    <lineage>
        <taxon>Bacteria</taxon>
        <taxon>Pseudomonadati</taxon>
        <taxon>Pseudomonadota</taxon>
        <taxon>Alphaproteobacteria</taxon>
        <taxon>Rhodospirillales</taxon>
        <taxon>Thalassobaculaceae</taxon>
        <taxon>Thalassobaculum</taxon>
    </lineage>
</organism>
<dbReference type="RefSeq" id="WP_093149138.1">
    <property type="nucleotide sequence ID" value="NZ_FNBW01000003.1"/>
</dbReference>
<evidence type="ECO:0000313" key="7">
    <source>
        <dbReference type="Proteomes" id="UP000198615"/>
    </source>
</evidence>
<keyword evidence="2 5" id="KW-0812">Transmembrane</keyword>
<dbReference type="GO" id="GO:0016020">
    <property type="term" value="C:membrane"/>
    <property type="evidence" value="ECO:0007669"/>
    <property type="project" value="UniProtKB-SubCell"/>
</dbReference>
<evidence type="ECO:0000256" key="3">
    <source>
        <dbReference type="ARBA" id="ARBA00022989"/>
    </source>
</evidence>
<accession>A0A8G2BI60</accession>
<dbReference type="InterPro" id="IPR019133">
    <property type="entry name" value="MIC60"/>
</dbReference>
<keyword evidence="7" id="KW-1185">Reference proteome</keyword>
<proteinExistence type="predicted"/>
<dbReference type="Pfam" id="PF09731">
    <property type="entry name" value="Mitofilin"/>
    <property type="match status" value="1"/>
</dbReference>
<keyword evidence="4 5" id="KW-0472">Membrane</keyword>
<evidence type="ECO:0000256" key="2">
    <source>
        <dbReference type="ARBA" id="ARBA00022692"/>
    </source>
</evidence>
<dbReference type="OrthoDB" id="8480612at2"/>
<reference evidence="6 7" key="1">
    <citation type="submission" date="2016-10" db="EMBL/GenBank/DDBJ databases">
        <authorList>
            <person name="Varghese N."/>
            <person name="Submissions S."/>
        </authorList>
    </citation>
    <scope>NUCLEOTIDE SEQUENCE [LARGE SCALE GENOMIC DNA]</scope>
    <source>
        <strain evidence="6 7">DSM 18839</strain>
    </source>
</reference>
<feature type="transmembrane region" description="Helical" evidence="5">
    <location>
        <begin position="12"/>
        <end position="35"/>
    </location>
</feature>
<dbReference type="EMBL" id="FNBW01000003">
    <property type="protein sequence ID" value="SDF44620.1"/>
    <property type="molecule type" value="Genomic_DNA"/>
</dbReference>
<evidence type="ECO:0000256" key="1">
    <source>
        <dbReference type="ARBA" id="ARBA00004370"/>
    </source>
</evidence>
<protein>
    <submittedName>
        <fullName evidence="6">Inner membrane protein</fullName>
    </submittedName>
</protein>
<sequence>MPAPQPSASGGSGLVSLPIILSIAAIVIAILIPVLNDRSAEPAVTAEDLNAIKVQQTDLLTAVAGLEANIQALGVEQDAMQASIAAVKVPSIMIAATDLNDAIGSGDPFEEELALFRAIVGENDAVASVYALEPLAPAGVPTTRELQAGFGDISHAVIASYQTVESEGDLAKRVSETMANLTAATTRLRWRLDGATPPEGTSPLAIMARAEDAAEDGDFDAVILELQTLPETLKAMTADWIEQVETQQKAQTATEDLELFMIETVASTRK</sequence>
<gene>
    <name evidence="6" type="ORF">SAMN05660686_01388</name>
</gene>
<dbReference type="Proteomes" id="UP000198615">
    <property type="component" value="Unassembled WGS sequence"/>
</dbReference>
<name>A0A8G2BI60_9PROT</name>